<keyword evidence="11" id="KW-1185">Reference proteome</keyword>
<dbReference type="Gene3D" id="3.40.50.300">
    <property type="entry name" value="P-loop containing nucleotide triphosphate hydrolases"/>
    <property type="match status" value="1"/>
</dbReference>
<evidence type="ECO:0000256" key="7">
    <source>
        <dbReference type="ARBA" id="ARBA00023136"/>
    </source>
</evidence>
<dbReference type="InterPro" id="IPR005893">
    <property type="entry name" value="PotA-like"/>
</dbReference>
<keyword evidence="5 8" id="KW-0067">ATP-binding</keyword>
<dbReference type="Proteomes" id="UP000602004">
    <property type="component" value="Unassembled WGS sequence"/>
</dbReference>
<keyword evidence="1 8" id="KW-0813">Transport</keyword>
<dbReference type="InterPro" id="IPR003439">
    <property type="entry name" value="ABC_transporter-like_ATP-bd"/>
</dbReference>
<dbReference type="PROSITE" id="PS50893">
    <property type="entry name" value="ABC_TRANSPORTER_2"/>
    <property type="match status" value="1"/>
</dbReference>
<reference evidence="11" key="1">
    <citation type="journal article" date="2019" name="Int. J. Syst. Evol. Microbiol.">
        <title>The Global Catalogue of Microorganisms (GCM) 10K type strain sequencing project: providing services to taxonomists for standard genome sequencing and annotation.</title>
        <authorList>
            <consortium name="The Broad Institute Genomics Platform"/>
            <consortium name="The Broad Institute Genome Sequencing Center for Infectious Disease"/>
            <person name="Wu L."/>
            <person name="Ma J."/>
        </authorList>
    </citation>
    <scope>NUCLEOTIDE SEQUENCE [LARGE SCALE GENOMIC DNA]</scope>
    <source>
        <strain evidence="11">CGMCC 1.15103</strain>
    </source>
</reference>
<comment type="function">
    <text evidence="8">Part of the ABC transporter complex PotABCD involved in spermidine/putrescine import. Responsible for energy coupling to the transport system.</text>
</comment>
<proteinExistence type="inferred from homology"/>
<feature type="domain" description="ABC transporter" evidence="9">
    <location>
        <begin position="8"/>
        <end position="238"/>
    </location>
</feature>
<keyword evidence="3" id="KW-0997">Cell inner membrane</keyword>
<dbReference type="EC" id="7.6.2.11" evidence="8"/>
<keyword evidence="2 8" id="KW-1003">Cell membrane</keyword>
<dbReference type="PANTHER" id="PTHR42781:SF4">
    <property type="entry name" value="SPERMIDINE_PUTRESCINE IMPORT ATP-BINDING PROTEIN POTA"/>
    <property type="match status" value="1"/>
</dbReference>
<keyword evidence="6 8" id="KW-1278">Translocase</keyword>
<dbReference type="NCBIfam" id="TIGR01187">
    <property type="entry name" value="potA"/>
    <property type="match status" value="1"/>
</dbReference>
<dbReference type="SUPFAM" id="SSF50331">
    <property type="entry name" value="MOP-like"/>
    <property type="match status" value="1"/>
</dbReference>
<comment type="similarity">
    <text evidence="8">Belongs to the ABC transporter superfamily. Spermidine/putrescine importer (TC 3.A.1.11.1) family.</text>
</comment>
<evidence type="ECO:0000256" key="6">
    <source>
        <dbReference type="ARBA" id="ARBA00022967"/>
    </source>
</evidence>
<protein>
    <recommendedName>
        <fullName evidence="8">Spermidine/putrescine import ATP-binding protein PotA</fullName>
        <ecNumber evidence="8">7.6.2.11</ecNumber>
    </recommendedName>
</protein>
<dbReference type="SUPFAM" id="SSF52540">
    <property type="entry name" value="P-loop containing nucleoside triphosphate hydrolases"/>
    <property type="match status" value="1"/>
</dbReference>
<dbReference type="Pfam" id="PF08402">
    <property type="entry name" value="TOBE_2"/>
    <property type="match status" value="1"/>
</dbReference>
<comment type="caution">
    <text evidence="10">The sequence shown here is derived from an EMBL/GenBank/DDBJ whole genome shotgun (WGS) entry which is preliminary data.</text>
</comment>
<dbReference type="InterPro" id="IPR003593">
    <property type="entry name" value="AAA+_ATPase"/>
</dbReference>
<evidence type="ECO:0000256" key="3">
    <source>
        <dbReference type="ARBA" id="ARBA00022519"/>
    </source>
</evidence>
<organism evidence="10 11">
    <name type="scientific">Paraburkholderia caffeinilytica</name>
    <dbReference type="NCBI Taxonomy" id="1761016"/>
    <lineage>
        <taxon>Bacteria</taxon>
        <taxon>Pseudomonadati</taxon>
        <taxon>Pseudomonadota</taxon>
        <taxon>Betaproteobacteria</taxon>
        <taxon>Burkholderiales</taxon>
        <taxon>Burkholderiaceae</taxon>
        <taxon>Paraburkholderia</taxon>
    </lineage>
</organism>
<dbReference type="PANTHER" id="PTHR42781">
    <property type="entry name" value="SPERMIDINE/PUTRESCINE IMPORT ATP-BINDING PROTEIN POTA"/>
    <property type="match status" value="1"/>
</dbReference>
<dbReference type="InterPro" id="IPR050093">
    <property type="entry name" value="ABC_SmlMolc_Importer"/>
</dbReference>
<evidence type="ECO:0000256" key="5">
    <source>
        <dbReference type="ARBA" id="ARBA00022840"/>
    </source>
</evidence>
<evidence type="ECO:0000256" key="2">
    <source>
        <dbReference type="ARBA" id="ARBA00022475"/>
    </source>
</evidence>
<evidence type="ECO:0000256" key="4">
    <source>
        <dbReference type="ARBA" id="ARBA00022741"/>
    </source>
</evidence>
<accession>A0ABQ1LST1</accession>
<evidence type="ECO:0000313" key="10">
    <source>
        <dbReference type="EMBL" id="GGC29476.1"/>
    </source>
</evidence>
<dbReference type="InterPro" id="IPR008995">
    <property type="entry name" value="Mo/tungstate-bd_C_term_dom"/>
</dbReference>
<dbReference type="InterPro" id="IPR027417">
    <property type="entry name" value="P-loop_NTPase"/>
</dbReference>
<gene>
    <name evidence="8" type="primary">potA</name>
    <name evidence="10" type="ORF">GCM10011400_15120</name>
</gene>
<dbReference type="InterPro" id="IPR013611">
    <property type="entry name" value="Transp-assoc_OB_typ2"/>
</dbReference>
<evidence type="ECO:0000313" key="11">
    <source>
        <dbReference type="Proteomes" id="UP000602004"/>
    </source>
</evidence>
<dbReference type="PROSITE" id="PS00211">
    <property type="entry name" value="ABC_TRANSPORTER_1"/>
    <property type="match status" value="1"/>
</dbReference>
<evidence type="ECO:0000259" key="9">
    <source>
        <dbReference type="PROSITE" id="PS50893"/>
    </source>
</evidence>
<dbReference type="Pfam" id="PF00005">
    <property type="entry name" value="ABC_tran"/>
    <property type="match status" value="1"/>
</dbReference>
<evidence type="ECO:0000256" key="8">
    <source>
        <dbReference type="RuleBase" id="RU364083"/>
    </source>
</evidence>
<evidence type="ECO:0000256" key="1">
    <source>
        <dbReference type="ARBA" id="ARBA00022448"/>
    </source>
</evidence>
<sequence length="359" mass="39287">MQTMKATVSIRNVSKSYGATTVLDNVSLDIGAGEFLTLLGPSGSGKTTLLMVLAGFTRASSGSIRVAGVELLTMPPHRRDVGMVFQNYALFPHMNVAENIGYPLKLRGVDGATRRRRVEEMLDVVQLTGFGGRSITALSGGQRQRIALARALIFEPRILLLDEPLSALDKQLRDRMQIEIRRLHERFGTTTINVTHDQQEALTMSDRIAVVNGGALAQVGTPEEIYRQPRNRFVAQFMGETCMVPLRRDARAAWFGDTCIAAAPAWTSEADGLWMALRPESLSIVEKADADNLCFDAVVKDQVYRGDAQIVYADLAEGHEVKVLMPPGVSLAERRRFAPGDRVKVGLPREALVLVGEGA</sequence>
<keyword evidence="7 8" id="KW-0472">Membrane</keyword>
<name>A0ABQ1LST1_9BURK</name>
<dbReference type="InterPro" id="IPR017871">
    <property type="entry name" value="ABC_transporter-like_CS"/>
</dbReference>
<comment type="subunit">
    <text evidence="8">The complex is composed of two ATP-binding proteins (PotA), two transmembrane proteins (PotB and PotC) and a solute-binding protein (PotD).</text>
</comment>
<comment type="catalytic activity">
    <reaction evidence="8">
        <text>ATP + H2O + polyamine-[polyamine-binding protein]Side 1 = ADP + phosphate + polyamineSide 2 + [polyamine-binding protein]Side 1.</text>
        <dbReference type="EC" id="7.6.2.11"/>
    </reaction>
</comment>
<dbReference type="SMART" id="SM00382">
    <property type="entry name" value="AAA"/>
    <property type="match status" value="1"/>
</dbReference>
<keyword evidence="4 8" id="KW-0547">Nucleotide-binding</keyword>
<dbReference type="EMBL" id="BMHL01000002">
    <property type="protein sequence ID" value="GGC29476.1"/>
    <property type="molecule type" value="Genomic_DNA"/>
</dbReference>